<dbReference type="CTD" id="44339"/>
<protein>
    <submittedName>
        <fullName evidence="3">Uncharacterized protein LOC105364473</fullName>
    </submittedName>
</protein>
<dbReference type="Gene3D" id="1.10.533.10">
    <property type="entry name" value="Death Domain, Fas"/>
    <property type="match status" value="1"/>
</dbReference>
<name>A0AAJ7DY56_9HYME</name>
<reference evidence="3" key="1">
    <citation type="submission" date="2025-08" db="UniProtKB">
        <authorList>
            <consortium name="RefSeq"/>
        </authorList>
    </citation>
    <scope>IDENTIFICATION</scope>
</reference>
<keyword evidence="2" id="KW-1185">Reference proteome</keyword>
<dbReference type="Pfam" id="PF00531">
    <property type="entry name" value="Death"/>
    <property type="match status" value="1"/>
</dbReference>
<dbReference type="InterPro" id="IPR000488">
    <property type="entry name" value="Death_dom"/>
</dbReference>
<dbReference type="Proteomes" id="UP000695007">
    <property type="component" value="Unplaced"/>
</dbReference>
<dbReference type="SUPFAM" id="SSF47986">
    <property type="entry name" value="DEATH domain"/>
    <property type="match status" value="1"/>
</dbReference>
<evidence type="ECO:0000259" key="1">
    <source>
        <dbReference type="PROSITE" id="PS50017"/>
    </source>
</evidence>
<dbReference type="CDD" id="cd01670">
    <property type="entry name" value="Death"/>
    <property type="match status" value="1"/>
</dbReference>
<organism evidence="2 3">
    <name type="scientific">Ceratosolen solmsi marchali</name>
    <dbReference type="NCBI Taxonomy" id="326594"/>
    <lineage>
        <taxon>Eukaryota</taxon>
        <taxon>Metazoa</taxon>
        <taxon>Ecdysozoa</taxon>
        <taxon>Arthropoda</taxon>
        <taxon>Hexapoda</taxon>
        <taxon>Insecta</taxon>
        <taxon>Pterygota</taxon>
        <taxon>Neoptera</taxon>
        <taxon>Endopterygota</taxon>
        <taxon>Hymenoptera</taxon>
        <taxon>Apocrita</taxon>
        <taxon>Proctotrupomorpha</taxon>
        <taxon>Chalcidoidea</taxon>
        <taxon>Agaonidae</taxon>
        <taxon>Agaoninae</taxon>
        <taxon>Ceratosolen</taxon>
    </lineage>
</organism>
<evidence type="ECO:0000313" key="2">
    <source>
        <dbReference type="Proteomes" id="UP000695007"/>
    </source>
</evidence>
<dbReference type="PROSITE" id="PS50017">
    <property type="entry name" value="DEATH_DOMAIN"/>
    <property type="match status" value="1"/>
</dbReference>
<dbReference type="RefSeq" id="XP_011500701.1">
    <property type="nucleotide sequence ID" value="XM_011502399.1"/>
</dbReference>
<dbReference type="GeneID" id="105364473"/>
<gene>
    <name evidence="3" type="primary">LOC105364473</name>
</gene>
<dbReference type="InterPro" id="IPR011029">
    <property type="entry name" value="DEATH-like_dom_sf"/>
</dbReference>
<sequence length="218" mass="24967">MDIICDEIPEQLQLLNHRGIDNQSLNRSGIKDKMSSNIPIIDSSTSNSTNKIKDLNYLKSKKKLKSKMSNTTINYNIIHSNNIKIGSTTKHTYNLNNFQDPNASMNNCNEKESKQMLPNIETLSKSTVEITKEDIFLIKTHIGSGWKEFAKRIGFSKGQIEQFLEDFKHKGISEVLYHILIDWKQSCTKEATIGRLICALWLSHEYDCIERLVSAQTK</sequence>
<accession>A0AAJ7DY56</accession>
<dbReference type="GO" id="GO:0007165">
    <property type="term" value="P:signal transduction"/>
    <property type="evidence" value="ECO:0007669"/>
    <property type="project" value="InterPro"/>
</dbReference>
<proteinExistence type="predicted"/>
<feature type="domain" description="Death" evidence="1">
    <location>
        <begin position="131"/>
        <end position="216"/>
    </location>
</feature>
<evidence type="ECO:0000313" key="3">
    <source>
        <dbReference type="RefSeq" id="XP_011500701.1"/>
    </source>
</evidence>
<dbReference type="KEGG" id="csol:105364473"/>
<dbReference type="AlphaFoldDB" id="A0AAJ7DY56"/>